<comment type="caution">
    <text evidence="2">The sequence shown here is derived from an EMBL/GenBank/DDBJ whole genome shotgun (WGS) entry which is preliminary data.</text>
</comment>
<keyword evidence="3" id="KW-1185">Reference proteome</keyword>
<evidence type="ECO:0000313" key="3">
    <source>
        <dbReference type="Proteomes" id="UP000689195"/>
    </source>
</evidence>
<feature type="domain" description="Band 7" evidence="1">
    <location>
        <begin position="71"/>
        <end position="145"/>
    </location>
</feature>
<evidence type="ECO:0000259" key="1">
    <source>
        <dbReference type="Pfam" id="PF01145"/>
    </source>
</evidence>
<evidence type="ECO:0000313" key="2">
    <source>
        <dbReference type="EMBL" id="CAD8161186.1"/>
    </source>
</evidence>
<dbReference type="OrthoDB" id="2105077at2759"/>
<sequence length="181" mass="20856">MQDQELLVVKNKISLQQAYHEKLLMKIFEELVELGYPTVVVVHILIRKQAQDMLDYYKNLNFLIYNCHFVSILLISINQRKCSDNKSVILTKDNITSVIDTVLYYRIVDPIKCIYQLNNLVGAMLKVTQSVMRVYIEKLFIKDKILSDDIRQTLALTGTTKKMTVAKIISAQADVEAAKIQ</sequence>
<dbReference type="Pfam" id="PF01145">
    <property type="entry name" value="Band_7"/>
    <property type="match status" value="1"/>
</dbReference>
<dbReference type="AlphaFoldDB" id="A0A8S1UEU9"/>
<dbReference type="EMBL" id="CAJJDO010000036">
    <property type="protein sequence ID" value="CAD8161186.1"/>
    <property type="molecule type" value="Genomic_DNA"/>
</dbReference>
<organism evidence="2 3">
    <name type="scientific">Paramecium pentaurelia</name>
    <dbReference type="NCBI Taxonomy" id="43138"/>
    <lineage>
        <taxon>Eukaryota</taxon>
        <taxon>Sar</taxon>
        <taxon>Alveolata</taxon>
        <taxon>Ciliophora</taxon>
        <taxon>Intramacronucleata</taxon>
        <taxon>Oligohymenophorea</taxon>
        <taxon>Peniculida</taxon>
        <taxon>Parameciidae</taxon>
        <taxon>Paramecium</taxon>
    </lineage>
</organism>
<reference evidence="2" key="1">
    <citation type="submission" date="2021-01" db="EMBL/GenBank/DDBJ databases">
        <authorList>
            <consortium name="Genoscope - CEA"/>
            <person name="William W."/>
        </authorList>
    </citation>
    <scope>NUCLEOTIDE SEQUENCE</scope>
</reference>
<name>A0A8S1UEU9_9CILI</name>
<gene>
    <name evidence="2" type="ORF">PPENT_87.1.T0360044</name>
</gene>
<dbReference type="Proteomes" id="UP000689195">
    <property type="component" value="Unassembled WGS sequence"/>
</dbReference>
<accession>A0A8S1UEU9</accession>
<protein>
    <recommendedName>
        <fullName evidence="1">Band 7 domain-containing protein</fullName>
    </recommendedName>
</protein>
<dbReference type="InterPro" id="IPR001107">
    <property type="entry name" value="Band_7"/>
</dbReference>
<proteinExistence type="predicted"/>